<dbReference type="Gene3D" id="2.40.128.20">
    <property type="match status" value="1"/>
</dbReference>
<keyword evidence="3" id="KW-1185">Reference proteome</keyword>
<dbReference type="InterPro" id="IPR053892">
    <property type="entry name" value="MoaF-like"/>
</dbReference>
<reference evidence="3" key="1">
    <citation type="journal article" date="2019" name="Int. J. Syst. Evol. Microbiol.">
        <title>The Global Catalogue of Microorganisms (GCM) 10K type strain sequencing project: providing services to taxonomists for standard genome sequencing and annotation.</title>
        <authorList>
            <consortium name="The Broad Institute Genomics Platform"/>
            <consortium name="The Broad Institute Genome Sequencing Center for Infectious Disease"/>
            <person name="Wu L."/>
            <person name="Ma J."/>
        </authorList>
    </citation>
    <scope>NUCLEOTIDE SEQUENCE [LARGE SCALE GENOMIC DNA]</scope>
    <source>
        <strain evidence="3">JCM 18302</strain>
    </source>
</reference>
<evidence type="ECO:0000259" key="1">
    <source>
        <dbReference type="Pfam" id="PF22036"/>
    </source>
</evidence>
<evidence type="ECO:0000313" key="3">
    <source>
        <dbReference type="Proteomes" id="UP001500804"/>
    </source>
</evidence>
<dbReference type="InterPro" id="IPR012674">
    <property type="entry name" value="Calycin"/>
</dbReference>
<proteinExistence type="predicted"/>
<organism evidence="2 3">
    <name type="scientific">Pseudonocardia adelaidensis</name>
    <dbReference type="NCBI Taxonomy" id="648754"/>
    <lineage>
        <taxon>Bacteria</taxon>
        <taxon>Bacillati</taxon>
        <taxon>Actinomycetota</taxon>
        <taxon>Actinomycetes</taxon>
        <taxon>Pseudonocardiales</taxon>
        <taxon>Pseudonocardiaceae</taxon>
        <taxon>Pseudonocardia</taxon>
    </lineage>
</organism>
<gene>
    <name evidence="2" type="ORF">GCM10023320_80860</name>
</gene>
<dbReference type="RefSeq" id="WP_345613072.1">
    <property type="nucleotide sequence ID" value="NZ_BAABJO010000054.1"/>
</dbReference>
<comment type="caution">
    <text evidence="2">The sequence shown here is derived from an EMBL/GenBank/DDBJ whole genome shotgun (WGS) entry which is preliminary data.</text>
</comment>
<sequence length="108" mass="11930">MSSPAAPPIRVGRVLEIRFPTFTPRITFRSERELTVEITAGDNRGFSDTVEYEAVSVRQGLVLLSWQEHIGSTVVHVLDLDSGNAYTAVTPAEGALMRLTGRIDWLES</sequence>
<dbReference type="Proteomes" id="UP001500804">
    <property type="component" value="Unassembled WGS sequence"/>
</dbReference>
<dbReference type="Pfam" id="PF22036">
    <property type="entry name" value="MoaF_like"/>
    <property type="match status" value="1"/>
</dbReference>
<dbReference type="EMBL" id="BAABJO010000054">
    <property type="protein sequence ID" value="GAA5141617.1"/>
    <property type="molecule type" value="Genomic_DNA"/>
</dbReference>
<accession>A0ABP9P723</accession>
<protein>
    <recommendedName>
        <fullName evidence="1">MoaF-like domain-containing protein</fullName>
    </recommendedName>
</protein>
<feature type="domain" description="MoaF-like" evidence="1">
    <location>
        <begin position="11"/>
        <end position="103"/>
    </location>
</feature>
<name>A0ABP9P723_9PSEU</name>
<evidence type="ECO:0000313" key="2">
    <source>
        <dbReference type="EMBL" id="GAA5141617.1"/>
    </source>
</evidence>